<dbReference type="PROSITE" id="PS51257">
    <property type="entry name" value="PROKAR_LIPOPROTEIN"/>
    <property type="match status" value="1"/>
</dbReference>
<dbReference type="GO" id="GO:0004792">
    <property type="term" value="F:thiosulfate-cyanide sulfurtransferase activity"/>
    <property type="evidence" value="ECO:0007669"/>
    <property type="project" value="TreeGrafter"/>
</dbReference>
<comment type="caution">
    <text evidence="4">The sequence shown here is derived from an EMBL/GenBank/DDBJ whole genome shotgun (WGS) entry which is preliminary data.</text>
</comment>
<evidence type="ECO:0000313" key="4">
    <source>
        <dbReference type="EMBL" id="OSS42434.1"/>
    </source>
</evidence>
<dbReference type="AlphaFoldDB" id="A0A1X4XY48"/>
<dbReference type="PROSITE" id="PS50206">
    <property type="entry name" value="RHODANESE_3"/>
    <property type="match status" value="2"/>
</dbReference>
<dbReference type="Pfam" id="PF00581">
    <property type="entry name" value="Rhodanese"/>
    <property type="match status" value="2"/>
</dbReference>
<keyword evidence="2" id="KW-0677">Repeat</keyword>
<dbReference type="EMBL" id="MDSU01000018">
    <property type="protein sequence ID" value="OSS42434.1"/>
    <property type="molecule type" value="Genomic_DNA"/>
</dbReference>
<gene>
    <name evidence="4" type="ORF">DESAMIL20_1987</name>
</gene>
<dbReference type="InterPro" id="IPR001763">
    <property type="entry name" value="Rhodanese-like_dom"/>
</dbReference>
<feature type="domain" description="Rhodanese" evidence="3">
    <location>
        <begin position="39"/>
        <end position="162"/>
    </location>
</feature>
<name>A0A1X4XY48_9BACT</name>
<evidence type="ECO:0000256" key="2">
    <source>
        <dbReference type="ARBA" id="ARBA00022737"/>
    </source>
</evidence>
<dbReference type="Gene3D" id="3.40.250.10">
    <property type="entry name" value="Rhodanese-like domain"/>
    <property type="match status" value="2"/>
</dbReference>
<proteinExistence type="predicted"/>
<dbReference type="SUPFAM" id="SSF52821">
    <property type="entry name" value="Rhodanese/Cell cycle control phosphatase"/>
    <property type="match status" value="2"/>
</dbReference>
<keyword evidence="5" id="KW-1185">Reference proteome</keyword>
<dbReference type="Proteomes" id="UP000194141">
    <property type="component" value="Unassembled WGS sequence"/>
</dbReference>
<dbReference type="InterPro" id="IPR045078">
    <property type="entry name" value="TST/MPST-like"/>
</dbReference>
<dbReference type="SMART" id="SM00450">
    <property type="entry name" value="RHOD"/>
    <property type="match status" value="2"/>
</dbReference>
<protein>
    <submittedName>
        <fullName evidence="4">Putative thiosulfate sulfurtransferase</fullName>
    </submittedName>
</protein>
<dbReference type="RefSeq" id="WP_086034682.1">
    <property type="nucleotide sequence ID" value="NZ_MDSU01000018.1"/>
</dbReference>
<reference evidence="4 5" key="1">
    <citation type="journal article" date="2017" name="Front. Microbiol.">
        <title>Genome Sequence of Desulfurella amilsii Strain TR1 and Comparative Genomics of Desulfurellaceae Family.</title>
        <authorList>
            <person name="Florentino A.P."/>
            <person name="Stams A.J."/>
            <person name="Sanchez-Andrea I."/>
        </authorList>
    </citation>
    <scope>NUCLEOTIDE SEQUENCE [LARGE SCALE GENOMIC DNA]</scope>
    <source>
        <strain evidence="4 5">TR1</strain>
    </source>
</reference>
<organism evidence="4 5">
    <name type="scientific">Desulfurella amilsii</name>
    <dbReference type="NCBI Taxonomy" id="1562698"/>
    <lineage>
        <taxon>Bacteria</taxon>
        <taxon>Pseudomonadati</taxon>
        <taxon>Campylobacterota</taxon>
        <taxon>Desulfurellia</taxon>
        <taxon>Desulfurellales</taxon>
        <taxon>Desulfurellaceae</taxon>
        <taxon>Desulfurella</taxon>
    </lineage>
</organism>
<dbReference type="PANTHER" id="PTHR11364:SF27">
    <property type="entry name" value="SULFURTRANSFERASE"/>
    <property type="match status" value="1"/>
</dbReference>
<dbReference type="InterPro" id="IPR036873">
    <property type="entry name" value="Rhodanese-like_dom_sf"/>
</dbReference>
<evidence type="ECO:0000256" key="1">
    <source>
        <dbReference type="ARBA" id="ARBA00022679"/>
    </source>
</evidence>
<dbReference type="PANTHER" id="PTHR11364">
    <property type="entry name" value="THIOSULFATE SULFERTANSFERASE"/>
    <property type="match status" value="1"/>
</dbReference>
<evidence type="ECO:0000313" key="5">
    <source>
        <dbReference type="Proteomes" id="UP000194141"/>
    </source>
</evidence>
<feature type="domain" description="Rhodanese" evidence="3">
    <location>
        <begin position="194"/>
        <end position="313"/>
    </location>
</feature>
<dbReference type="OrthoDB" id="9781034at2"/>
<evidence type="ECO:0000259" key="3">
    <source>
        <dbReference type="PROSITE" id="PS50206"/>
    </source>
</evidence>
<sequence length="318" mass="35304">MKKFGLLLWAFLWFFGCFSIAFAKIGIVTPSELASMMKSDKSLIIIDARGHGAYISSHIPNAINVSPTGSLFSGYGPNTFAVVDSNPKLQKVLSEKGIKDDSDCVVYTGSSTAFGVKGGNPAFALTSATRIMAVLYYAGVKNVYYLNGGFDKWLDEKKPVQEGDFALKSSHFVIARNNPFVFVNEDFIRWAVNHENQVQFVDARMHPEYTGQVSDENFGVAKRGHIKGARDVFVGEYMQKNGNYYMLKPKDQIEALLEKNGIDPNKPIISYCHIGYWGSGLWFIANAILDNKLVWDYNGSLVKASRDKEIPFSTGSNP</sequence>
<keyword evidence="1 4" id="KW-0808">Transferase</keyword>
<accession>A0A1X4XY48</accession>
<dbReference type="STRING" id="1562698.DESAMIL20_1987"/>